<dbReference type="Gene3D" id="1.20.1070.10">
    <property type="entry name" value="Rhodopsin 7-helix transmembrane proteins"/>
    <property type="match status" value="1"/>
</dbReference>
<dbReference type="GO" id="GO:0007606">
    <property type="term" value="P:sensory perception of chemical stimulus"/>
    <property type="evidence" value="ECO:0007669"/>
    <property type="project" value="UniProtKB-UniRule"/>
</dbReference>
<dbReference type="PANTHER" id="PTHR31627">
    <property type="entry name" value="SERPENTINE RECEPTOR CLASS GAMMA-RELATED"/>
    <property type="match status" value="1"/>
</dbReference>
<feature type="transmembrane region" description="Helical" evidence="6">
    <location>
        <begin position="12"/>
        <end position="30"/>
    </location>
</feature>
<dbReference type="PRINTS" id="PR00698">
    <property type="entry name" value="TMPROTEINSRG"/>
</dbReference>
<comment type="caution">
    <text evidence="6">Lacks conserved residue(s) required for the propagation of feature annotation.</text>
</comment>
<feature type="transmembrane region" description="Helical" evidence="6">
    <location>
        <begin position="181"/>
        <end position="204"/>
    </location>
</feature>
<evidence type="ECO:0000256" key="3">
    <source>
        <dbReference type="ARBA" id="ARBA00022692"/>
    </source>
</evidence>
<comment type="similarity">
    <text evidence="2 6">Belongs to the nematode receptor-like protein srg family.</text>
</comment>
<evidence type="ECO:0000256" key="2">
    <source>
        <dbReference type="ARBA" id="ARBA00005692"/>
    </source>
</evidence>
<keyword evidence="5 6" id="KW-0472">Membrane</keyword>
<sequence>MLDLIIDQCVSITITMPSLFLYILECWFIFRGRNNKYEGSFYRIFLLSAINNIFINFLLTLFTFRLQTMSALFALFLSIPSWAARIFFALYYYNLHVESLLTLLILIHRLSAIVTPLQYEKVWKKLLPYVSTMTFLFPLIFVYHIFFIEVCWTPYTTDGEEFIGLDYNHKAYPNAPSNSKLAFIISAIFLILCLSMNVAILAAYKRVNAKHGNANEHNAKIEFRLMLYALLIFMIQAFVCIFWVAIYMFEFDDSLFTHIIGHYILLNDLRAFVFPAWFLLWASSDIRKHVQKFVFCAKKMSQNASLMVNNGSAQKQIVPIKSVNVVTIR</sequence>
<dbReference type="AlphaFoldDB" id="A0A914H693"/>
<keyword evidence="4 6" id="KW-1133">Transmembrane helix</keyword>
<accession>A0A914H693</accession>
<evidence type="ECO:0000256" key="4">
    <source>
        <dbReference type="ARBA" id="ARBA00022989"/>
    </source>
</evidence>
<dbReference type="SUPFAM" id="SSF81321">
    <property type="entry name" value="Family A G protein-coupled receptor-like"/>
    <property type="match status" value="1"/>
</dbReference>
<dbReference type="Proteomes" id="UP000887572">
    <property type="component" value="Unplaced"/>
</dbReference>
<dbReference type="Pfam" id="PF02118">
    <property type="entry name" value="Srg"/>
    <property type="match status" value="1"/>
</dbReference>
<feature type="transmembrane region" description="Helical" evidence="6">
    <location>
        <begin position="42"/>
        <end position="64"/>
    </location>
</feature>
<organism evidence="7 8">
    <name type="scientific">Globodera rostochiensis</name>
    <name type="common">Golden nematode worm</name>
    <name type="synonym">Heterodera rostochiensis</name>
    <dbReference type="NCBI Taxonomy" id="31243"/>
    <lineage>
        <taxon>Eukaryota</taxon>
        <taxon>Metazoa</taxon>
        <taxon>Ecdysozoa</taxon>
        <taxon>Nematoda</taxon>
        <taxon>Chromadorea</taxon>
        <taxon>Rhabditida</taxon>
        <taxon>Tylenchina</taxon>
        <taxon>Tylenchomorpha</taxon>
        <taxon>Tylenchoidea</taxon>
        <taxon>Heteroderidae</taxon>
        <taxon>Heteroderinae</taxon>
        <taxon>Globodera</taxon>
    </lineage>
</organism>
<reference evidence="8" key="1">
    <citation type="submission" date="2022-11" db="UniProtKB">
        <authorList>
            <consortium name="WormBaseParasite"/>
        </authorList>
    </citation>
    <scope>IDENTIFICATION</scope>
</reference>
<feature type="transmembrane region" description="Helical" evidence="6">
    <location>
        <begin position="126"/>
        <end position="146"/>
    </location>
</feature>
<evidence type="ECO:0000256" key="1">
    <source>
        <dbReference type="ARBA" id="ARBA00004141"/>
    </source>
</evidence>
<evidence type="ECO:0000313" key="7">
    <source>
        <dbReference type="Proteomes" id="UP000887572"/>
    </source>
</evidence>
<dbReference type="GO" id="GO:0016020">
    <property type="term" value="C:membrane"/>
    <property type="evidence" value="ECO:0007669"/>
    <property type="project" value="UniProtKB-SubCell"/>
</dbReference>
<dbReference type="InterPro" id="IPR000609">
    <property type="entry name" value="7TM_GPCR_serpentine_rcpt_Srg"/>
</dbReference>
<evidence type="ECO:0000256" key="5">
    <source>
        <dbReference type="ARBA" id="ARBA00023136"/>
    </source>
</evidence>
<feature type="transmembrane region" description="Helical" evidence="6">
    <location>
        <begin position="225"/>
        <end position="248"/>
    </location>
</feature>
<dbReference type="WBParaSite" id="Gr19_v10_g14208.t1">
    <property type="protein sequence ID" value="Gr19_v10_g14208.t1"/>
    <property type="gene ID" value="Gr19_v10_g14208"/>
</dbReference>
<comment type="subcellular location">
    <subcellularLocation>
        <location evidence="1">Membrane</location>
        <topology evidence="1">Multi-pass membrane protein</topology>
    </subcellularLocation>
</comment>
<keyword evidence="3 6" id="KW-0812">Transmembrane</keyword>
<feature type="transmembrane region" description="Helical" evidence="6">
    <location>
        <begin position="260"/>
        <end position="282"/>
    </location>
</feature>
<dbReference type="InterPro" id="IPR051119">
    <property type="entry name" value="Nematode_SR-like"/>
</dbReference>
<evidence type="ECO:0000313" key="8">
    <source>
        <dbReference type="WBParaSite" id="Gr19_v10_g14208.t1"/>
    </source>
</evidence>
<keyword evidence="7" id="KW-1185">Reference proteome</keyword>
<name>A0A914H693_GLORO</name>
<proteinExistence type="inferred from homology"/>
<dbReference type="GO" id="GO:0004888">
    <property type="term" value="F:transmembrane signaling receptor activity"/>
    <property type="evidence" value="ECO:0007669"/>
    <property type="project" value="InterPro"/>
</dbReference>
<evidence type="ECO:0000256" key="6">
    <source>
        <dbReference type="RuleBase" id="RU280813"/>
    </source>
</evidence>
<protein>
    <recommendedName>
        <fullName evidence="6">Serpentine receptor class gamma</fullName>
    </recommendedName>
</protein>